<evidence type="ECO:0000313" key="2">
    <source>
        <dbReference type="Proteomes" id="UP000789572"/>
    </source>
</evidence>
<dbReference type="PANTHER" id="PTHR28153">
    <property type="entry name" value="PROTEIN, PUTATIVE-RELATED"/>
    <property type="match status" value="1"/>
</dbReference>
<dbReference type="Pfam" id="PF09804">
    <property type="entry name" value="DENND11"/>
    <property type="match status" value="1"/>
</dbReference>
<dbReference type="PANTHER" id="PTHR28153:SF1">
    <property type="entry name" value="DUF4484 DOMAIN-CONTAINING PROTEIN"/>
    <property type="match status" value="1"/>
</dbReference>
<accession>A0A9N9DI51</accession>
<dbReference type="InterPro" id="IPR053056">
    <property type="entry name" value="Lipid_Metab_Assoc_Protein"/>
</dbReference>
<sequence length="157" mass="17105">MVIDEEDIFLGATTTVSLTKDNPLVETNTTVTRRNDIFSSALAGSGDQEFVKNVVGIFVQNCANTTELDSTCIELDLRGVEFQAMPSGLHTISQDVIYFSRNHYNGIAAFKNLPLFDQSIDRGARMASVGIVVSATSDTGPCGQPWRHLEFLKSEVG</sequence>
<protein>
    <submittedName>
        <fullName evidence="1">6709_t:CDS:1</fullName>
    </submittedName>
</protein>
<dbReference type="GO" id="GO:0005811">
    <property type="term" value="C:lipid droplet"/>
    <property type="evidence" value="ECO:0007669"/>
    <property type="project" value="TreeGrafter"/>
</dbReference>
<dbReference type="OrthoDB" id="2152680at2759"/>
<dbReference type="InterPro" id="IPR018626">
    <property type="entry name" value="LCHN/Anr2"/>
</dbReference>
<reference evidence="1" key="1">
    <citation type="submission" date="2021-06" db="EMBL/GenBank/DDBJ databases">
        <authorList>
            <person name="Kallberg Y."/>
            <person name="Tangrot J."/>
            <person name="Rosling A."/>
        </authorList>
    </citation>
    <scope>NUCLEOTIDE SEQUENCE</scope>
    <source>
        <strain evidence="1">IA702</strain>
    </source>
</reference>
<dbReference type="EMBL" id="CAJVPJ010003171">
    <property type="protein sequence ID" value="CAG8636283.1"/>
    <property type="molecule type" value="Genomic_DNA"/>
</dbReference>
<feature type="non-terminal residue" evidence="1">
    <location>
        <position position="157"/>
    </location>
</feature>
<name>A0A9N9DI51_9GLOM</name>
<keyword evidence="2" id="KW-1185">Reference proteome</keyword>
<dbReference type="AlphaFoldDB" id="A0A9N9DI51"/>
<dbReference type="Proteomes" id="UP000789572">
    <property type="component" value="Unassembled WGS sequence"/>
</dbReference>
<comment type="caution">
    <text evidence="1">The sequence shown here is derived from an EMBL/GenBank/DDBJ whole genome shotgun (WGS) entry which is preliminary data.</text>
</comment>
<organism evidence="1 2">
    <name type="scientific">Paraglomus occultum</name>
    <dbReference type="NCBI Taxonomy" id="144539"/>
    <lineage>
        <taxon>Eukaryota</taxon>
        <taxon>Fungi</taxon>
        <taxon>Fungi incertae sedis</taxon>
        <taxon>Mucoromycota</taxon>
        <taxon>Glomeromycotina</taxon>
        <taxon>Glomeromycetes</taxon>
        <taxon>Paraglomerales</taxon>
        <taxon>Paraglomeraceae</taxon>
        <taxon>Paraglomus</taxon>
    </lineage>
</organism>
<gene>
    <name evidence="1" type="ORF">POCULU_LOCUS9175</name>
</gene>
<evidence type="ECO:0000313" key="1">
    <source>
        <dbReference type="EMBL" id="CAG8636283.1"/>
    </source>
</evidence>
<proteinExistence type="predicted"/>